<dbReference type="EMBL" id="CALNXK010000043">
    <property type="protein sequence ID" value="CAH3126964.1"/>
    <property type="molecule type" value="Genomic_DNA"/>
</dbReference>
<sequence length="105" mass="11887">MKTSALVFLCAFSLSLAYFDDYIEDPWENEDEAVNPESIKLQGKVYQCTEDMDCDCPKLLCTGVKSCTIGGPKPAKCKLAKEYSEINLQDAKRKFWGKYGDCYCQ</sequence>
<protein>
    <submittedName>
        <fullName evidence="2">Uncharacterized protein</fullName>
    </submittedName>
</protein>
<evidence type="ECO:0000313" key="3">
    <source>
        <dbReference type="Proteomes" id="UP001159405"/>
    </source>
</evidence>
<evidence type="ECO:0000256" key="1">
    <source>
        <dbReference type="SAM" id="SignalP"/>
    </source>
</evidence>
<comment type="caution">
    <text evidence="2">The sequence shown here is derived from an EMBL/GenBank/DDBJ whole genome shotgun (WGS) entry which is preliminary data.</text>
</comment>
<gene>
    <name evidence="2" type="ORF">PLOB_00032729</name>
</gene>
<keyword evidence="1" id="KW-0732">Signal</keyword>
<reference evidence="2 3" key="1">
    <citation type="submission" date="2022-05" db="EMBL/GenBank/DDBJ databases">
        <authorList>
            <consortium name="Genoscope - CEA"/>
            <person name="William W."/>
        </authorList>
    </citation>
    <scope>NUCLEOTIDE SEQUENCE [LARGE SCALE GENOMIC DNA]</scope>
</reference>
<name>A0ABN8NZ97_9CNID</name>
<evidence type="ECO:0000313" key="2">
    <source>
        <dbReference type="EMBL" id="CAH3126964.1"/>
    </source>
</evidence>
<accession>A0ABN8NZ97</accession>
<proteinExistence type="predicted"/>
<dbReference type="Proteomes" id="UP001159405">
    <property type="component" value="Unassembled WGS sequence"/>
</dbReference>
<organism evidence="2 3">
    <name type="scientific">Porites lobata</name>
    <dbReference type="NCBI Taxonomy" id="104759"/>
    <lineage>
        <taxon>Eukaryota</taxon>
        <taxon>Metazoa</taxon>
        <taxon>Cnidaria</taxon>
        <taxon>Anthozoa</taxon>
        <taxon>Hexacorallia</taxon>
        <taxon>Scleractinia</taxon>
        <taxon>Fungiina</taxon>
        <taxon>Poritidae</taxon>
        <taxon>Porites</taxon>
    </lineage>
</organism>
<keyword evidence="3" id="KW-1185">Reference proteome</keyword>
<feature type="chain" id="PRO_5045983724" evidence="1">
    <location>
        <begin position="18"/>
        <end position="105"/>
    </location>
</feature>
<feature type="signal peptide" evidence="1">
    <location>
        <begin position="1"/>
        <end position="17"/>
    </location>
</feature>